<gene>
    <name evidence="2" type="ORF">DIURU_000560</name>
</gene>
<evidence type="ECO:0000313" key="3">
    <source>
        <dbReference type="Proteomes" id="UP000449547"/>
    </source>
</evidence>
<dbReference type="GeneID" id="54779213"/>
<organism evidence="2 3">
    <name type="scientific">Diutina rugosa</name>
    <name type="common">Yeast</name>
    <name type="synonym">Candida rugosa</name>
    <dbReference type="NCBI Taxonomy" id="5481"/>
    <lineage>
        <taxon>Eukaryota</taxon>
        <taxon>Fungi</taxon>
        <taxon>Dikarya</taxon>
        <taxon>Ascomycota</taxon>
        <taxon>Saccharomycotina</taxon>
        <taxon>Pichiomycetes</taxon>
        <taxon>Debaryomycetaceae</taxon>
        <taxon>Diutina</taxon>
    </lineage>
</organism>
<protein>
    <submittedName>
        <fullName evidence="2">Uncharacterized protein</fullName>
    </submittedName>
</protein>
<dbReference type="RefSeq" id="XP_034014655.1">
    <property type="nucleotide sequence ID" value="XM_034158600.1"/>
</dbReference>
<sequence>MFKLRRRRTEPGAEFPSHDPPAYGDILRGNAPSRRCSVKAELASYYDQPKKFAATDCFAGDPLLNCDSLTIESTGDLRAEGDWKSVSTYRVKAHNLPSVGLIEDKRGSLGSTKCRFIDITTVAGDVVVRVVQIDEASPLVCLGRNKRGIIGSILPQGECYSLEMIKNGEYHEFARVSMTTTKHQWAVAMVDADGYRGPSVANIGCYAPGDCVVNTARMSYRFRAIILAFVGWRLGSLPTATTLSSPPRVPTSGWERDEVAGERISSDVTSEFATVTPGEIYDYFHLDTPMITSPQLKVFELDQRSWRPTATSTWAVSVQYGIVDGTGTRLGYMAQRDHGHQSLHDYHDDEGRLVMRVTVEAPTSRIYLPVVTGYGDHKFECVGSLFEEPDGQRRYSMIHENEVYGTGAPSVVSAKPFKCIKPKEYGRIEVSCAVSGGRRSHAFIFNGQSPEVRAAVVASVMSMDYLKRTRLKRQLLG</sequence>
<dbReference type="AlphaFoldDB" id="A0A642V465"/>
<accession>A0A642V465</accession>
<evidence type="ECO:0000256" key="1">
    <source>
        <dbReference type="SAM" id="MobiDB-lite"/>
    </source>
</evidence>
<dbReference type="VEuPathDB" id="FungiDB:DIURU_000560"/>
<dbReference type="EMBL" id="SWFT01000025">
    <property type="protein sequence ID" value="KAA8907398.1"/>
    <property type="molecule type" value="Genomic_DNA"/>
</dbReference>
<feature type="region of interest" description="Disordered" evidence="1">
    <location>
        <begin position="1"/>
        <end position="24"/>
    </location>
</feature>
<comment type="caution">
    <text evidence="2">The sequence shown here is derived from an EMBL/GenBank/DDBJ whole genome shotgun (WGS) entry which is preliminary data.</text>
</comment>
<name>A0A642V465_DIURU</name>
<evidence type="ECO:0000313" key="2">
    <source>
        <dbReference type="EMBL" id="KAA8907398.1"/>
    </source>
</evidence>
<dbReference type="Proteomes" id="UP000449547">
    <property type="component" value="Unassembled WGS sequence"/>
</dbReference>
<keyword evidence="3" id="KW-1185">Reference proteome</keyword>
<proteinExistence type="predicted"/>
<reference evidence="2 3" key="1">
    <citation type="submission" date="2019-07" db="EMBL/GenBank/DDBJ databases">
        <title>Genome assembly of two rare yeast pathogens: Diutina rugosa and Trichomonascus ciferrii.</title>
        <authorList>
            <person name="Mixao V."/>
            <person name="Saus E."/>
            <person name="Hansen A."/>
            <person name="Lass-Flor C."/>
            <person name="Gabaldon T."/>
        </authorList>
    </citation>
    <scope>NUCLEOTIDE SEQUENCE [LARGE SCALE GENOMIC DNA]</scope>
    <source>
        <strain evidence="2 3">CBS 613</strain>
    </source>
</reference>